<dbReference type="AlphaFoldDB" id="A0AAE9SNS4"/>
<dbReference type="Proteomes" id="UP001058872">
    <property type="component" value="Chromosome"/>
</dbReference>
<proteinExistence type="predicted"/>
<sequence>MTTVRHGAQAPARWQLFACGLALFASCLLAASAGAFVSNLPPLFSAALTPDPDARLPAPTRYLYRGIHTTMMPGLEAPLRIRLEARVPAALGDVLAFYRTELQKLGWQEQQHDSAVDADHARLAFVSPVGPAALALARNGDSTSVQLVQKNRVVATRANVLPEPGQSKLVFSNISANEAVLTINERSIARPAGASAVALDLMPGKYSYGLSMPGRRATTNMLTVAAGDTWELTVGPDGEAWSPLQLY</sequence>
<evidence type="ECO:0000256" key="1">
    <source>
        <dbReference type="SAM" id="SignalP"/>
    </source>
</evidence>
<evidence type="ECO:0008006" key="4">
    <source>
        <dbReference type="Google" id="ProtNLM"/>
    </source>
</evidence>
<dbReference type="EMBL" id="CP028989">
    <property type="protein sequence ID" value="UUO64875.1"/>
    <property type="molecule type" value="Genomic_DNA"/>
</dbReference>
<dbReference type="RefSeq" id="WP_257178957.1">
    <property type="nucleotide sequence ID" value="NZ_CP028989.1"/>
</dbReference>
<name>A0AAE9SNS4_9BRAD</name>
<gene>
    <name evidence="2" type="ORF">DCM83_06360</name>
</gene>
<organism evidence="2 3">
    <name type="scientific">Bradyrhizobium betae</name>
    <dbReference type="NCBI Taxonomy" id="244734"/>
    <lineage>
        <taxon>Bacteria</taxon>
        <taxon>Pseudomonadati</taxon>
        <taxon>Pseudomonadota</taxon>
        <taxon>Alphaproteobacteria</taxon>
        <taxon>Hyphomicrobiales</taxon>
        <taxon>Nitrobacteraceae</taxon>
        <taxon>Bradyrhizobium</taxon>
    </lineage>
</organism>
<keyword evidence="1" id="KW-0732">Signal</keyword>
<evidence type="ECO:0000313" key="3">
    <source>
        <dbReference type="Proteomes" id="UP001058872"/>
    </source>
</evidence>
<evidence type="ECO:0000313" key="2">
    <source>
        <dbReference type="EMBL" id="UUO64875.1"/>
    </source>
</evidence>
<protein>
    <recommendedName>
        <fullName evidence="4">DUF4397 domain-containing protein</fullName>
    </recommendedName>
</protein>
<accession>A0AAE9SNS4</accession>
<reference evidence="2" key="1">
    <citation type="submission" date="2018-04" db="EMBL/GenBank/DDBJ databases">
        <title>Genomes of Endosymbiotic and Endophytic Bradyrhizobium Publication status.</title>
        <authorList>
            <person name="Guha S."/>
            <person name="Jorrin B."/>
            <person name="Sarkar M."/>
            <person name="Poole P.S."/>
            <person name="DasGupta M."/>
        </authorList>
    </citation>
    <scope>NUCLEOTIDE SEQUENCE</scope>
    <source>
        <strain evidence="2">WBOS16</strain>
    </source>
</reference>
<dbReference type="PROSITE" id="PS51257">
    <property type="entry name" value="PROKAR_LIPOPROTEIN"/>
    <property type="match status" value="1"/>
</dbReference>
<feature type="signal peptide" evidence="1">
    <location>
        <begin position="1"/>
        <end position="30"/>
    </location>
</feature>
<feature type="chain" id="PRO_5042194394" description="DUF4397 domain-containing protein" evidence="1">
    <location>
        <begin position="31"/>
        <end position="247"/>
    </location>
</feature>